<protein>
    <recommendedName>
        <fullName evidence="3">CopG family transcriptional regulator</fullName>
    </recommendedName>
</protein>
<gene>
    <name evidence="1" type="ORF">AsFPU1_2289</name>
</gene>
<name>A0A401IIE7_APHSA</name>
<organism evidence="1 2">
    <name type="scientific">Aphanothece sacrum FPU1</name>
    <dbReference type="NCBI Taxonomy" id="1920663"/>
    <lineage>
        <taxon>Bacteria</taxon>
        <taxon>Bacillati</taxon>
        <taxon>Cyanobacteriota</taxon>
        <taxon>Cyanophyceae</taxon>
        <taxon>Oscillatoriophycideae</taxon>
        <taxon>Chroococcales</taxon>
        <taxon>Aphanothecaceae</taxon>
        <taxon>Aphanothece</taxon>
    </lineage>
</organism>
<evidence type="ECO:0008006" key="3">
    <source>
        <dbReference type="Google" id="ProtNLM"/>
    </source>
</evidence>
<reference evidence="2" key="1">
    <citation type="submission" date="2017-05" db="EMBL/GenBank/DDBJ databases">
        <title>Physiological properties and genetic analysis related to exopolysaccharide production of fresh-water unicellular cyanobacterium Aphanothece sacrum, Suizenji Nori, that has been cultured as a food source in Japan.</title>
        <authorList>
            <person name="Kanesaki Y."/>
            <person name="Yoshikawa S."/>
            <person name="Ohki K."/>
        </authorList>
    </citation>
    <scope>NUCLEOTIDE SEQUENCE [LARGE SCALE GENOMIC DNA]</scope>
    <source>
        <strain evidence="2">FPU1</strain>
    </source>
</reference>
<accession>A0A401IIE7</accession>
<dbReference type="RefSeq" id="WP_124974728.1">
    <property type="nucleotide sequence ID" value="NZ_BDQK01000013.1"/>
</dbReference>
<dbReference type="EMBL" id="BDQK01000013">
    <property type="protein sequence ID" value="GBF80881.1"/>
    <property type="molecule type" value="Genomic_DNA"/>
</dbReference>
<evidence type="ECO:0000313" key="1">
    <source>
        <dbReference type="EMBL" id="GBF80881.1"/>
    </source>
</evidence>
<dbReference type="AlphaFoldDB" id="A0A401IIE7"/>
<sequence length="73" mass="8262">MNNPNEKIILNIKPRPSETLSIVIPKDTLESLKEIANNQDMSLEALLKFYIGKGLRQDLAKLASDSEIVTYHH</sequence>
<proteinExistence type="predicted"/>
<keyword evidence="2" id="KW-1185">Reference proteome</keyword>
<dbReference type="Proteomes" id="UP000287247">
    <property type="component" value="Unassembled WGS sequence"/>
</dbReference>
<evidence type="ECO:0000313" key="2">
    <source>
        <dbReference type="Proteomes" id="UP000287247"/>
    </source>
</evidence>
<dbReference type="OrthoDB" id="6658216at2"/>
<comment type="caution">
    <text evidence="1">The sequence shown here is derived from an EMBL/GenBank/DDBJ whole genome shotgun (WGS) entry which is preliminary data.</text>
</comment>